<dbReference type="InterPro" id="IPR018194">
    <property type="entry name" value="Ni-dep_hyd_lsu_Ni_BS"/>
</dbReference>
<accession>A0ABW3KZ39</accession>
<name>A0ABW3KZ39_9BACI</name>
<dbReference type="PROSITE" id="PS00508">
    <property type="entry name" value="NI_HGENASE_L_2"/>
    <property type="match status" value="1"/>
</dbReference>
<keyword evidence="10" id="KW-1185">Reference proteome</keyword>
<gene>
    <name evidence="9" type="ORF">ACFQ2J_04080</name>
</gene>
<dbReference type="Gene3D" id="1.10.645.10">
    <property type="entry name" value="Cytochrome-c3 Hydrogenase, chain B"/>
    <property type="match status" value="1"/>
</dbReference>
<organism evidence="9 10">
    <name type="scientific">Thalassobacillus hwangdonensis</name>
    <dbReference type="NCBI Taxonomy" id="546108"/>
    <lineage>
        <taxon>Bacteria</taxon>
        <taxon>Bacillati</taxon>
        <taxon>Bacillota</taxon>
        <taxon>Bacilli</taxon>
        <taxon>Bacillales</taxon>
        <taxon>Bacillaceae</taxon>
        <taxon>Thalassobacillus</taxon>
    </lineage>
</organism>
<dbReference type="InterPro" id="IPR050867">
    <property type="entry name" value="NiFe/NiFeSe_hydrgnase_LSU"/>
</dbReference>
<dbReference type="PANTHER" id="PTHR42958">
    <property type="entry name" value="HYDROGENASE-2 LARGE CHAIN"/>
    <property type="match status" value="1"/>
</dbReference>
<evidence type="ECO:0000256" key="6">
    <source>
        <dbReference type="ARBA" id="ARBA00022723"/>
    </source>
</evidence>
<comment type="subunit">
    <text evidence="4">Heterodimer of a large and a small subunit.</text>
</comment>
<evidence type="ECO:0000313" key="10">
    <source>
        <dbReference type="Proteomes" id="UP001596990"/>
    </source>
</evidence>
<keyword evidence="6 8" id="KW-0479">Metal-binding</keyword>
<dbReference type="InterPro" id="IPR029014">
    <property type="entry name" value="NiFe-Hase_large"/>
</dbReference>
<evidence type="ECO:0000313" key="9">
    <source>
        <dbReference type="EMBL" id="MFD1018372.1"/>
    </source>
</evidence>
<dbReference type="EMBL" id="JBHTKL010000001">
    <property type="protein sequence ID" value="MFD1018372.1"/>
    <property type="molecule type" value="Genomic_DNA"/>
</dbReference>
<dbReference type="Proteomes" id="UP001596990">
    <property type="component" value="Unassembled WGS sequence"/>
</dbReference>
<evidence type="ECO:0000256" key="5">
    <source>
        <dbReference type="ARBA" id="ARBA00022596"/>
    </source>
</evidence>
<evidence type="ECO:0000256" key="8">
    <source>
        <dbReference type="RuleBase" id="RU003896"/>
    </source>
</evidence>
<reference evidence="10" key="1">
    <citation type="journal article" date="2019" name="Int. J. Syst. Evol. Microbiol.">
        <title>The Global Catalogue of Microorganisms (GCM) 10K type strain sequencing project: providing services to taxonomists for standard genome sequencing and annotation.</title>
        <authorList>
            <consortium name="The Broad Institute Genomics Platform"/>
            <consortium name="The Broad Institute Genome Sequencing Center for Infectious Disease"/>
            <person name="Wu L."/>
            <person name="Ma J."/>
        </authorList>
    </citation>
    <scope>NUCLEOTIDE SEQUENCE [LARGE SCALE GENOMIC DNA]</scope>
    <source>
        <strain evidence="10">CCUG 56607</strain>
    </source>
</reference>
<dbReference type="PANTHER" id="PTHR42958:SF2">
    <property type="entry name" value="UPTAKE HYDROGENASE LARGE SUBUNIT"/>
    <property type="match status" value="1"/>
</dbReference>
<evidence type="ECO:0000256" key="7">
    <source>
        <dbReference type="ARBA" id="ARBA00023002"/>
    </source>
</evidence>
<sequence>MGQVPALVARNSDFLIEWNRSPLTKQQGMMRMGRKIIINPVTRISGFLELDVTVEEDSVTDAKTKGMMFRGFEQMMKGRKPFDAIYLTQRICGICSTAHSVGSSLALESAMKVQVEEQGKYLRDIIHGCEFLQNHLRHFYQYAVPDFVKMPQDHPLFTSDSGDYRLPEHINADMVNHYFDSLAYSRLAHQMLALFGGKAPHNHGVYVGGYTTPANAMKLIEAKSILQKIRGFIEGVMIPDTFLIAQYYPEYFEMGKGPGNLMSCGAFHGYEALGTLYTKPLVYLDKTNETLDFNADLITENINYAWYEGKGTYKPFETMPEPDMEKENAYTWVKAPRYDGLPMEVGPLARQWLSGRYRNGISAMDRTIARSLEARDIGKIISTLLEQIVPDYMVQKEWELPNSAEGYGLVETTRGTLGHWLKIENGMISFYQIITPSAWDFSASDGNFKGTAEQAVIGTKLLNPAQPNELGRILRSFDPCMSCATHVYQHGKNTTTIQVF</sequence>
<dbReference type="PROSITE" id="PS00507">
    <property type="entry name" value="NI_HGENASE_L_1"/>
    <property type="match status" value="1"/>
</dbReference>
<dbReference type="InterPro" id="IPR001501">
    <property type="entry name" value="Ni-dep_hyd_lsu"/>
</dbReference>
<protein>
    <submittedName>
        <fullName evidence="9">Nickel-dependent hydrogenase large subunit</fullName>
    </submittedName>
</protein>
<comment type="subcellular location">
    <subcellularLocation>
        <location evidence="2">Cell envelope</location>
    </subcellularLocation>
</comment>
<proteinExistence type="inferred from homology"/>
<evidence type="ECO:0000256" key="1">
    <source>
        <dbReference type="ARBA" id="ARBA00001967"/>
    </source>
</evidence>
<keyword evidence="5 8" id="KW-0533">Nickel</keyword>
<evidence type="ECO:0000256" key="4">
    <source>
        <dbReference type="ARBA" id="ARBA00011771"/>
    </source>
</evidence>
<dbReference type="SUPFAM" id="SSF56762">
    <property type="entry name" value="HydB/Nqo4-like"/>
    <property type="match status" value="1"/>
</dbReference>
<comment type="similarity">
    <text evidence="3 8">Belongs to the [NiFe]/[NiFeSe] hydrogenase large subunit family.</text>
</comment>
<dbReference type="Pfam" id="PF00374">
    <property type="entry name" value="NiFeSe_Hases"/>
    <property type="match status" value="3"/>
</dbReference>
<evidence type="ECO:0000256" key="3">
    <source>
        <dbReference type="ARBA" id="ARBA00009292"/>
    </source>
</evidence>
<keyword evidence="7 8" id="KW-0560">Oxidoreductase</keyword>
<evidence type="ECO:0000256" key="2">
    <source>
        <dbReference type="ARBA" id="ARBA00004196"/>
    </source>
</evidence>
<comment type="cofactor">
    <cofactor evidence="1">
        <name>Ni(2+)</name>
        <dbReference type="ChEBI" id="CHEBI:49786"/>
    </cofactor>
</comment>
<comment type="caution">
    <text evidence="9">The sequence shown here is derived from an EMBL/GenBank/DDBJ whole genome shotgun (WGS) entry which is preliminary data.</text>
</comment>